<keyword evidence="1" id="KW-0479">Metal-binding</keyword>
<dbReference type="UniPathway" id="UPA00143"/>
<keyword evidence="1" id="KW-0863">Zinc-finger</keyword>
<dbReference type="STRING" id="31234.E3NL73"/>
<keyword evidence="1" id="KW-0862">Zinc</keyword>
<comment type="function">
    <text evidence="1">Ubiquitin ligase protein which is a component of the N-end rule pathway. Recognizes and binds to proteins bearing specific N-terminal residues that are destabilizing according to the N-end rule, leading to their ubiquitination and subsequent degradation.</text>
</comment>
<accession>E3NL73</accession>
<evidence type="ECO:0000313" key="3">
    <source>
        <dbReference type="EMBL" id="EFP04190.1"/>
    </source>
</evidence>
<dbReference type="GO" id="GO:0005737">
    <property type="term" value="C:cytoplasm"/>
    <property type="evidence" value="ECO:0007669"/>
    <property type="project" value="TreeGrafter"/>
</dbReference>
<dbReference type="GO" id="GO:0008270">
    <property type="term" value="F:zinc ion binding"/>
    <property type="evidence" value="ECO:0007669"/>
    <property type="project" value="UniProtKB-UniRule"/>
</dbReference>
<comment type="similarity">
    <text evidence="1">Belongs to the E3 ubiquitin-protein ligase UBR1-like family.</text>
</comment>
<dbReference type="EC" id="2.3.2.27" evidence="1"/>
<dbReference type="GO" id="GO:0061630">
    <property type="term" value="F:ubiquitin protein ligase activity"/>
    <property type="evidence" value="ECO:0007669"/>
    <property type="project" value="UniProtKB-UniRule"/>
</dbReference>
<comment type="catalytic activity">
    <reaction evidence="1">
        <text>S-ubiquitinyl-[E2 ubiquitin-conjugating enzyme]-L-cysteine + [acceptor protein]-L-lysine = [E2 ubiquitin-conjugating enzyme]-L-cysteine + N(6)-ubiquitinyl-[acceptor protein]-L-lysine.</text>
        <dbReference type="EC" id="2.3.2.27"/>
    </reaction>
</comment>
<sequence length="455" mass="51607">MCLELMNNMPPVYTKADDDSKEVTITVNGESCKISHFDVLKSGTSIHQPVVRIIAGLFTAQNHAMFLMRNERGNKLQEQIKTILITNEDTNLYELSLRVLVLCAQSNASLWKRNGFSLENQIHNYFSPFWRSEMFDRDILMMQVGAALTPPLKFIIHLLQRFGLDKWATIEFEQDEATAAQIKPESKDLSKTMVTIAEEFFQCLILILCERYAHGVGKTNPFDRVKREVIHILCTGSHTFSQIQQKVSNDINAKHISLHDVVNQVADFRNPLSTSAGQFHCKESSLPVYSPFFMHYSKSDQLAAEQSQVRANLNKNIRACAPPVLPDFLPFFEQIPMLLKSGILIHVFRIVIDRATRRSRFSSDRLFHKVLYLIGIALNEEEKCSSFGFTQKAEESVGLLALLEGLIGKPESSICPILLEVIVEKYRKLLKFKIGPSSLAADQKQSHHSGKEFCA</sequence>
<dbReference type="HOGENOM" id="CLU_601638_0_0_1"/>
<dbReference type="GO" id="GO:0000151">
    <property type="term" value="C:ubiquitin ligase complex"/>
    <property type="evidence" value="ECO:0007669"/>
    <property type="project" value="TreeGrafter"/>
</dbReference>
<dbReference type="PANTHER" id="PTHR21497:SF24">
    <property type="entry name" value="E3 UBIQUITIN-PROTEIN LIGASE UBR1"/>
    <property type="match status" value="1"/>
</dbReference>
<evidence type="ECO:0000256" key="1">
    <source>
        <dbReference type="RuleBase" id="RU366018"/>
    </source>
</evidence>
<dbReference type="GO" id="GO:0016567">
    <property type="term" value="P:protein ubiquitination"/>
    <property type="evidence" value="ECO:0007669"/>
    <property type="project" value="UniProtKB-UniRule"/>
</dbReference>
<keyword evidence="1" id="KW-0833">Ubl conjugation pathway</keyword>
<comment type="pathway">
    <text evidence="1">Protein modification; protein ubiquitination.</text>
</comment>
<keyword evidence="1" id="KW-0808">Transferase</keyword>
<dbReference type="InterPro" id="IPR036390">
    <property type="entry name" value="WH_DNA-bd_sf"/>
</dbReference>
<proteinExistence type="inferred from homology"/>
<keyword evidence="4" id="KW-1185">Reference proteome</keyword>
<dbReference type="Proteomes" id="UP000008281">
    <property type="component" value="Unassembled WGS sequence"/>
</dbReference>
<dbReference type="AlphaFoldDB" id="E3NL73"/>
<evidence type="ECO:0000259" key="2">
    <source>
        <dbReference type="Pfam" id="PF22960"/>
    </source>
</evidence>
<dbReference type="PANTHER" id="PTHR21497">
    <property type="entry name" value="UBIQUITIN LIGASE E3 ALPHA-RELATED"/>
    <property type="match status" value="1"/>
</dbReference>
<protein>
    <recommendedName>
        <fullName evidence="1">E3 ubiquitin-protein ligase</fullName>
        <ecNumber evidence="1">2.3.2.27</ecNumber>
    </recommendedName>
</protein>
<dbReference type="InParanoid" id="E3NL73"/>
<dbReference type="Pfam" id="PF22960">
    <property type="entry name" value="WHD_UBR1"/>
    <property type="match status" value="1"/>
</dbReference>
<dbReference type="InterPro" id="IPR039164">
    <property type="entry name" value="UBR1-like"/>
</dbReference>
<evidence type="ECO:0000313" key="4">
    <source>
        <dbReference type="Proteomes" id="UP000008281"/>
    </source>
</evidence>
<gene>
    <name evidence="3" type="ORF">CRE_10701</name>
</gene>
<name>E3NL73_CAERE</name>
<dbReference type="OrthoDB" id="26387at2759"/>
<reference evidence="3" key="1">
    <citation type="submission" date="2007-07" db="EMBL/GenBank/DDBJ databases">
        <title>PCAP assembly of the Caenorhabditis remanei genome.</title>
        <authorList>
            <consortium name="The Caenorhabditis remanei Sequencing Consortium"/>
            <person name="Wilson R.K."/>
        </authorList>
    </citation>
    <scope>NUCLEOTIDE SEQUENCE [LARGE SCALE GENOMIC DNA]</scope>
    <source>
        <strain evidence="3">PB4641</strain>
    </source>
</reference>
<feature type="domain" description="E3 ubiquitin-protein ligase UBR1-like winged-helix" evidence="2">
    <location>
        <begin position="225"/>
        <end position="320"/>
    </location>
</feature>
<dbReference type="GO" id="GO:0071596">
    <property type="term" value="P:ubiquitin-dependent protein catabolic process via the N-end rule pathway"/>
    <property type="evidence" value="ECO:0007669"/>
    <property type="project" value="UniProtKB-UniRule"/>
</dbReference>
<dbReference type="EMBL" id="DS268866">
    <property type="protein sequence ID" value="EFP04190.1"/>
    <property type="molecule type" value="Genomic_DNA"/>
</dbReference>
<organism evidence="4">
    <name type="scientific">Caenorhabditis remanei</name>
    <name type="common">Caenorhabditis vulgaris</name>
    <dbReference type="NCBI Taxonomy" id="31234"/>
    <lineage>
        <taxon>Eukaryota</taxon>
        <taxon>Metazoa</taxon>
        <taxon>Ecdysozoa</taxon>
        <taxon>Nematoda</taxon>
        <taxon>Chromadorea</taxon>
        <taxon>Rhabditida</taxon>
        <taxon>Rhabditina</taxon>
        <taxon>Rhabditomorpha</taxon>
        <taxon>Rhabditoidea</taxon>
        <taxon>Rhabditidae</taxon>
        <taxon>Peloderinae</taxon>
        <taxon>Caenorhabditis</taxon>
    </lineage>
</organism>
<dbReference type="eggNOG" id="KOG1140">
    <property type="taxonomic scope" value="Eukaryota"/>
</dbReference>
<dbReference type="OMA" id="ESCKISH"/>
<dbReference type="InterPro" id="IPR055194">
    <property type="entry name" value="UBR1-like_WH"/>
</dbReference>
<dbReference type="SUPFAM" id="SSF46785">
    <property type="entry name" value="Winged helix' DNA-binding domain"/>
    <property type="match status" value="1"/>
</dbReference>